<feature type="transmembrane region" description="Helical" evidence="9">
    <location>
        <begin position="196"/>
        <end position="214"/>
    </location>
</feature>
<dbReference type="InterPro" id="IPR003010">
    <property type="entry name" value="C-N_Hydrolase"/>
</dbReference>
<evidence type="ECO:0000259" key="10">
    <source>
        <dbReference type="PROSITE" id="PS50263"/>
    </source>
</evidence>
<dbReference type="NCBIfam" id="TIGR00546">
    <property type="entry name" value="lnt"/>
    <property type="match status" value="1"/>
</dbReference>
<evidence type="ECO:0000313" key="12">
    <source>
        <dbReference type="Proteomes" id="UP000321533"/>
    </source>
</evidence>
<dbReference type="OrthoDB" id="9804277at2"/>
<feature type="transmembrane region" description="Helical" evidence="9">
    <location>
        <begin position="82"/>
        <end position="107"/>
    </location>
</feature>
<feature type="transmembrane region" description="Helical" evidence="9">
    <location>
        <begin position="6"/>
        <end position="39"/>
    </location>
</feature>
<dbReference type="EC" id="2.3.1.269" evidence="9"/>
<dbReference type="Pfam" id="PF20154">
    <property type="entry name" value="LNT_N"/>
    <property type="match status" value="1"/>
</dbReference>
<feature type="domain" description="CN hydrolase" evidence="10">
    <location>
        <begin position="232"/>
        <end position="469"/>
    </location>
</feature>
<reference evidence="11 12" key="1">
    <citation type="journal article" date="2016" name="Int. J. Syst. Evol. Microbiol.">
        <title>Panacibacter ginsenosidivorans gen. nov., sp. nov., with ginsenoside converting activity isolated from soil of a ginseng field.</title>
        <authorList>
            <person name="Siddiqi M.Z."/>
            <person name="Muhammad Shafi S."/>
            <person name="Choi K.D."/>
            <person name="Im W.T."/>
        </authorList>
    </citation>
    <scope>NUCLEOTIDE SEQUENCE [LARGE SCALE GENOMIC DNA]</scope>
    <source>
        <strain evidence="11 12">Gsoil1550</strain>
    </source>
</reference>
<comment type="subcellular location">
    <subcellularLocation>
        <location evidence="1 9">Cell membrane</location>
        <topology evidence="1 9">Multi-pass membrane protein</topology>
    </subcellularLocation>
</comment>
<keyword evidence="12" id="KW-1185">Reference proteome</keyword>
<dbReference type="Gene3D" id="3.60.110.10">
    <property type="entry name" value="Carbon-nitrogen hydrolase"/>
    <property type="match status" value="1"/>
</dbReference>
<dbReference type="EMBL" id="CP042435">
    <property type="protein sequence ID" value="QEC66678.1"/>
    <property type="molecule type" value="Genomic_DNA"/>
</dbReference>
<keyword evidence="6 9" id="KW-1133">Transmembrane helix</keyword>
<evidence type="ECO:0000256" key="7">
    <source>
        <dbReference type="ARBA" id="ARBA00023136"/>
    </source>
</evidence>
<proteinExistence type="inferred from homology"/>
<comment type="pathway">
    <text evidence="9">Protein modification; lipoprotein biosynthesis (N-acyl transfer).</text>
</comment>
<evidence type="ECO:0000256" key="2">
    <source>
        <dbReference type="ARBA" id="ARBA00010065"/>
    </source>
</evidence>
<evidence type="ECO:0000256" key="1">
    <source>
        <dbReference type="ARBA" id="ARBA00004651"/>
    </source>
</evidence>
<dbReference type="PANTHER" id="PTHR38686">
    <property type="entry name" value="APOLIPOPROTEIN N-ACYLTRANSFERASE"/>
    <property type="match status" value="1"/>
</dbReference>
<dbReference type="AlphaFoldDB" id="A0A5B8V8I0"/>
<organism evidence="11 12">
    <name type="scientific">Panacibacter ginsenosidivorans</name>
    <dbReference type="NCBI Taxonomy" id="1813871"/>
    <lineage>
        <taxon>Bacteria</taxon>
        <taxon>Pseudomonadati</taxon>
        <taxon>Bacteroidota</taxon>
        <taxon>Chitinophagia</taxon>
        <taxon>Chitinophagales</taxon>
        <taxon>Chitinophagaceae</taxon>
        <taxon>Panacibacter</taxon>
    </lineage>
</organism>
<keyword evidence="7 9" id="KW-0472">Membrane</keyword>
<keyword evidence="4 9" id="KW-0808">Transferase</keyword>
<dbReference type="GO" id="GO:0042158">
    <property type="term" value="P:lipoprotein biosynthetic process"/>
    <property type="evidence" value="ECO:0007669"/>
    <property type="project" value="UniProtKB-UniRule"/>
</dbReference>
<evidence type="ECO:0000256" key="5">
    <source>
        <dbReference type="ARBA" id="ARBA00022692"/>
    </source>
</evidence>
<gene>
    <name evidence="9 11" type="primary">lnt</name>
    <name evidence="11" type="ORF">FRZ67_04945</name>
</gene>
<feature type="transmembrane region" description="Helical" evidence="9">
    <location>
        <begin position="51"/>
        <end position="70"/>
    </location>
</feature>
<evidence type="ECO:0000256" key="6">
    <source>
        <dbReference type="ARBA" id="ARBA00022989"/>
    </source>
</evidence>
<feature type="transmembrane region" description="Helical" evidence="9">
    <location>
        <begin position="479"/>
        <end position="500"/>
    </location>
</feature>
<feature type="transmembrane region" description="Helical" evidence="9">
    <location>
        <begin position="335"/>
        <end position="359"/>
    </location>
</feature>
<dbReference type="InterPro" id="IPR036526">
    <property type="entry name" value="C-N_Hydrolase_sf"/>
</dbReference>
<keyword evidence="8 9" id="KW-0012">Acyltransferase</keyword>
<dbReference type="PANTHER" id="PTHR38686:SF1">
    <property type="entry name" value="APOLIPOPROTEIN N-ACYLTRANSFERASE"/>
    <property type="match status" value="1"/>
</dbReference>
<dbReference type="RefSeq" id="WP_147188478.1">
    <property type="nucleotide sequence ID" value="NZ_CP042435.1"/>
</dbReference>
<comment type="similarity">
    <text evidence="2 9">Belongs to the CN hydrolase family. Apolipoprotein N-acyltransferase subfamily.</text>
</comment>
<dbReference type="HAMAP" id="MF_01148">
    <property type="entry name" value="Lnt"/>
    <property type="match status" value="1"/>
</dbReference>
<dbReference type="GO" id="GO:0016410">
    <property type="term" value="F:N-acyltransferase activity"/>
    <property type="evidence" value="ECO:0007669"/>
    <property type="project" value="UniProtKB-UniRule"/>
</dbReference>
<evidence type="ECO:0000256" key="4">
    <source>
        <dbReference type="ARBA" id="ARBA00022679"/>
    </source>
</evidence>
<dbReference type="GO" id="GO:0005886">
    <property type="term" value="C:plasma membrane"/>
    <property type="evidence" value="ECO:0007669"/>
    <property type="project" value="UniProtKB-SubCell"/>
</dbReference>
<evidence type="ECO:0000256" key="9">
    <source>
        <dbReference type="HAMAP-Rule" id="MF_01148"/>
    </source>
</evidence>
<evidence type="ECO:0000313" key="11">
    <source>
        <dbReference type="EMBL" id="QEC66678.1"/>
    </source>
</evidence>
<comment type="catalytic activity">
    <reaction evidence="9">
        <text>N-terminal S-1,2-diacyl-sn-glyceryl-L-cysteinyl-[lipoprotein] + a glycerophospholipid = N-acyl-S-1,2-diacyl-sn-glyceryl-L-cysteinyl-[lipoprotein] + a 2-acyl-sn-glycero-3-phospholipid + H(+)</text>
        <dbReference type="Rhea" id="RHEA:48228"/>
        <dbReference type="Rhea" id="RHEA-COMP:14681"/>
        <dbReference type="Rhea" id="RHEA-COMP:14684"/>
        <dbReference type="ChEBI" id="CHEBI:15378"/>
        <dbReference type="ChEBI" id="CHEBI:136912"/>
        <dbReference type="ChEBI" id="CHEBI:140656"/>
        <dbReference type="ChEBI" id="CHEBI:140657"/>
        <dbReference type="ChEBI" id="CHEBI:140660"/>
        <dbReference type="EC" id="2.3.1.269"/>
    </reaction>
</comment>
<protein>
    <recommendedName>
        <fullName evidence="9">Apolipoprotein N-acyltransferase</fullName>
        <shortName evidence="9">ALP N-acyltransferase</shortName>
        <ecNumber evidence="9">2.3.1.269</ecNumber>
    </recommendedName>
</protein>
<name>A0A5B8V8I0_9BACT</name>
<dbReference type="KEGG" id="pgin:FRZ67_04945"/>
<dbReference type="InterPro" id="IPR004563">
    <property type="entry name" value="Apolipo_AcylTrfase"/>
</dbReference>
<dbReference type="Proteomes" id="UP000321533">
    <property type="component" value="Chromosome"/>
</dbReference>
<accession>A0A5B8V8I0</accession>
<keyword evidence="5 9" id="KW-0812">Transmembrane</keyword>
<keyword evidence="11" id="KW-0449">Lipoprotein</keyword>
<dbReference type="UniPathway" id="UPA00666"/>
<keyword evidence="3 9" id="KW-1003">Cell membrane</keyword>
<dbReference type="SUPFAM" id="SSF56317">
    <property type="entry name" value="Carbon-nitrogen hydrolase"/>
    <property type="match status" value="1"/>
</dbReference>
<dbReference type="InterPro" id="IPR045378">
    <property type="entry name" value="LNT_N"/>
</dbReference>
<comment type="function">
    <text evidence="9">Catalyzes the phospholipid dependent N-acylation of the N-terminal cysteine of apolipoprotein, the last step in lipoprotein maturation.</text>
</comment>
<evidence type="ECO:0000256" key="8">
    <source>
        <dbReference type="ARBA" id="ARBA00023315"/>
    </source>
</evidence>
<evidence type="ECO:0000256" key="3">
    <source>
        <dbReference type="ARBA" id="ARBA00022475"/>
    </source>
</evidence>
<dbReference type="CDD" id="cd07571">
    <property type="entry name" value="ALP_N-acyl_transferase"/>
    <property type="match status" value="1"/>
</dbReference>
<feature type="transmembrane region" description="Helical" evidence="9">
    <location>
        <begin position="172"/>
        <end position="190"/>
    </location>
</feature>
<sequence length="519" mass="58219">MSKYLFNYFIAAIASGILTFFSVMHVNFITIWLCFVPLFYLLSDCNKKTAFRGGAIFGLVLAFPTFYWMIPGAQRFTGSSLVYGIIVFSFSAVFFAIYFGLINYLFFLLHSKKETKYSFIKNALLMSTIWVTGEALLMNITTGMPWFGFHSGIGLLENIYSIQPASVFGMHILSFIVILVNYCIASAIAAKRWFHLSLPIALIGLYMGWGYLLLNNTDKEKNDNKPISIAILNENIKPEIKWDDKNGNKLVASLLRLDSIAAAQHPDIILWSESAVPWTYRPNDDLVKELLRISASSKPTHLLGINTDYESNVVYNSVYALAPNGSVQGRYDKRYLLSFIESSFAGLSFPFLSSIGFMVQPGESNDPLPTAYGNAGVMICNESTLPQSASSMVQRGADFLVNLSNDGWFSDTYLTDLHFWNVKLRAVETRRDIAFNSNNGYAGLVNALGKVVLKEKSDEPFIKLVSINKHDNFSLAAEYPFLFVYLCVLYIGIIFILNIVNTKKSCRNMPHSITKSTSE</sequence>
<dbReference type="PROSITE" id="PS50263">
    <property type="entry name" value="CN_HYDROLASE"/>
    <property type="match status" value="1"/>
</dbReference>
<dbReference type="Pfam" id="PF00795">
    <property type="entry name" value="CN_hydrolase"/>
    <property type="match status" value="1"/>
</dbReference>